<evidence type="ECO:0000256" key="1">
    <source>
        <dbReference type="ARBA" id="ARBA00004141"/>
    </source>
</evidence>
<protein>
    <submittedName>
        <fullName evidence="11">Ammonia channel protein AmtB</fullName>
    </submittedName>
</protein>
<evidence type="ECO:0000256" key="3">
    <source>
        <dbReference type="ARBA" id="ARBA00022448"/>
    </source>
</evidence>
<evidence type="ECO:0000256" key="7">
    <source>
        <dbReference type="ARBA" id="ARBA00023177"/>
    </source>
</evidence>
<comment type="subcellular location">
    <subcellularLocation>
        <location evidence="1">Membrane</location>
        <topology evidence="1">Multi-pass membrane protein</topology>
    </subcellularLocation>
</comment>
<feature type="transmembrane region" description="Helical" evidence="9">
    <location>
        <begin position="328"/>
        <end position="345"/>
    </location>
</feature>
<dbReference type="PANTHER" id="PTHR11730:SF6">
    <property type="entry name" value="AMMONIUM TRANSPORTER"/>
    <property type="match status" value="1"/>
</dbReference>
<evidence type="ECO:0000256" key="6">
    <source>
        <dbReference type="ARBA" id="ARBA00023136"/>
    </source>
</evidence>
<feature type="transmembrane region" description="Helical" evidence="9">
    <location>
        <begin position="357"/>
        <end position="377"/>
    </location>
</feature>
<evidence type="ECO:0000256" key="5">
    <source>
        <dbReference type="ARBA" id="ARBA00022989"/>
    </source>
</evidence>
<keyword evidence="12" id="KW-1185">Reference proteome</keyword>
<feature type="transmembrane region" description="Helical" evidence="9">
    <location>
        <begin position="25"/>
        <end position="50"/>
    </location>
</feature>
<sequence length="464" mass="48823">MSPVILAATDTFGDQVSSDAFTQNFFYIMAATAVVLGLLGLVLVDVGLVRPVNALSTAVQKLVAFTIGTGAYMVAGFALWNYQYNKAFAVDNGLSQAFKDWWFGGTFLNDYAQNIDSSVAPGVGNSQIFFVFLAVYGGFVCALVHTAASERVRSGPFYIMSAAIGGVIYPVVLWLTWGSTSPLTNAGLHDFVGAYSAYIFAGAFGLVLTIKLKPRIGLFPKPGETATWAPNSVPMALFGVVVLLFAAPLIVMGCGFFVPEDGYYGVSMTTSGLGVVYINVFVSFVVGGLVGAAIAYRTKNPVHAILGPISAYVANTTAFDVLKPWETAVVAVAGPVVVAVAYTWVGKRGIDDGKVFPLACAAVAGDILVGLIAWGTPTGGYFGLEGDFGFQHAEINLWWQLVGIVVTIAIGAISAALLVGVLGTFMRLRVDPEDEVNGTDAARWTPRSTTTSSAGGHRVPEPAR</sequence>
<feature type="transmembrane region" description="Helical" evidence="9">
    <location>
        <begin position="397"/>
        <end position="422"/>
    </location>
</feature>
<proteinExistence type="inferred from homology"/>
<dbReference type="GO" id="GO:0008519">
    <property type="term" value="F:ammonium channel activity"/>
    <property type="evidence" value="ECO:0007669"/>
    <property type="project" value="InterPro"/>
</dbReference>
<evidence type="ECO:0000256" key="2">
    <source>
        <dbReference type="ARBA" id="ARBA00005887"/>
    </source>
</evidence>
<organism evidence="11 12">
    <name type="scientific">Nocardioides soli</name>
    <dbReference type="NCBI Taxonomy" id="1036020"/>
    <lineage>
        <taxon>Bacteria</taxon>
        <taxon>Bacillati</taxon>
        <taxon>Actinomycetota</taxon>
        <taxon>Actinomycetes</taxon>
        <taxon>Propionibacteriales</taxon>
        <taxon>Nocardioidaceae</taxon>
        <taxon>Nocardioides</taxon>
    </lineage>
</organism>
<reference evidence="11 12" key="1">
    <citation type="submission" date="2020-08" db="EMBL/GenBank/DDBJ databases">
        <title>Sequencing the genomes of 1000 actinobacteria strains.</title>
        <authorList>
            <person name="Klenk H.-P."/>
        </authorList>
    </citation>
    <scope>NUCLEOTIDE SEQUENCE [LARGE SCALE GENOMIC DNA]</scope>
    <source>
        <strain evidence="11 12">DSM 105498</strain>
    </source>
</reference>
<accession>A0A7W4Z0N0</accession>
<evidence type="ECO:0000313" key="12">
    <source>
        <dbReference type="Proteomes" id="UP000589626"/>
    </source>
</evidence>
<feature type="transmembrane region" description="Helical" evidence="9">
    <location>
        <begin position="303"/>
        <end position="322"/>
    </location>
</feature>
<dbReference type="PANTHER" id="PTHR11730">
    <property type="entry name" value="AMMONIUM TRANSPORTER"/>
    <property type="match status" value="1"/>
</dbReference>
<dbReference type="Gene3D" id="1.10.3430.10">
    <property type="entry name" value="Ammonium transporter AmtB like domains"/>
    <property type="match status" value="1"/>
</dbReference>
<evidence type="ECO:0000259" key="10">
    <source>
        <dbReference type="Pfam" id="PF00909"/>
    </source>
</evidence>
<feature type="domain" description="Ammonium transporter AmtB-like" evidence="10">
    <location>
        <begin position="26"/>
        <end position="443"/>
    </location>
</feature>
<dbReference type="Pfam" id="PF00909">
    <property type="entry name" value="Ammonium_transp"/>
    <property type="match status" value="1"/>
</dbReference>
<feature type="transmembrane region" description="Helical" evidence="9">
    <location>
        <begin position="62"/>
        <end position="82"/>
    </location>
</feature>
<keyword evidence="3" id="KW-0813">Transport</keyword>
<evidence type="ECO:0000256" key="9">
    <source>
        <dbReference type="SAM" id="Phobius"/>
    </source>
</evidence>
<feature type="transmembrane region" description="Helical" evidence="9">
    <location>
        <begin position="233"/>
        <end position="258"/>
    </location>
</feature>
<dbReference type="GO" id="GO:0097272">
    <property type="term" value="P:ammonium homeostasis"/>
    <property type="evidence" value="ECO:0007669"/>
    <property type="project" value="TreeGrafter"/>
</dbReference>
<name>A0A7W4Z0N0_9ACTN</name>
<keyword evidence="4 9" id="KW-0812">Transmembrane</keyword>
<gene>
    <name evidence="11" type="ORF">FHU40_002287</name>
</gene>
<dbReference type="Proteomes" id="UP000589626">
    <property type="component" value="Unassembled WGS sequence"/>
</dbReference>
<dbReference type="SUPFAM" id="SSF111352">
    <property type="entry name" value="Ammonium transporter"/>
    <property type="match status" value="1"/>
</dbReference>
<feature type="transmembrane region" description="Helical" evidence="9">
    <location>
        <begin position="157"/>
        <end position="177"/>
    </location>
</feature>
<dbReference type="InterPro" id="IPR029020">
    <property type="entry name" value="Ammonium/urea_transptr"/>
</dbReference>
<evidence type="ECO:0000256" key="8">
    <source>
        <dbReference type="SAM" id="MobiDB-lite"/>
    </source>
</evidence>
<keyword evidence="6 9" id="KW-0472">Membrane</keyword>
<feature type="region of interest" description="Disordered" evidence="8">
    <location>
        <begin position="437"/>
        <end position="464"/>
    </location>
</feature>
<dbReference type="EMBL" id="JACHWR010000002">
    <property type="protein sequence ID" value="MBB3042469.1"/>
    <property type="molecule type" value="Genomic_DNA"/>
</dbReference>
<keyword evidence="7" id="KW-0924">Ammonia transport</keyword>
<keyword evidence="5 9" id="KW-1133">Transmembrane helix</keyword>
<dbReference type="GO" id="GO:0016020">
    <property type="term" value="C:membrane"/>
    <property type="evidence" value="ECO:0007669"/>
    <property type="project" value="UniProtKB-SubCell"/>
</dbReference>
<dbReference type="RefSeq" id="WP_183592435.1">
    <property type="nucleotide sequence ID" value="NZ_JACHWR010000002.1"/>
</dbReference>
<comment type="similarity">
    <text evidence="2">Belongs to the ammonia transporter channel (TC 1.A.11.2) family.</text>
</comment>
<feature type="transmembrane region" description="Helical" evidence="9">
    <location>
        <begin position="127"/>
        <end position="145"/>
    </location>
</feature>
<dbReference type="AlphaFoldDB" id="A0A7W4Z0N0"/>
<feature type="transmembrane region" description="Helical" evidence="9">
    <location>
        <begin position="278"/>
        <end position="296"/>
    </location>
</feature>
<evidence type="ECO:0000256" key="4">
    <source>
        <dbReference type="ARBA" id="ARBA00022692"/>
    </source>
</evidence>
<dbReference type="InterPro" id="IPR024041">
    <property type="entry name" value="NH4_transpt_AmtB-like_dom"/>
</dbReference>
<feature type="transmembrane region" description="Helical" evidence="9">
    <location>
        <begin position="192"/>
        <end position="212"/>
    </location>
</feature>
<comment type="caution">
    <text evidence="11">The sequence shown here is derived from an EMBL/GenBank/DDBJ whole genome shotgun (WGS) entry which is preliminary data.</text>
</comment>
<evidence type="ECO:0000313" key="11">
    <source>
        <dbReference type="EMBL" id="MBB3042469.1"/>
    </source>
</evidence>